<feature type="chain" id="PRO_5045323669" description="Secreted protein" evidence="1">
    <location>
        <begin position="30"/>
        <end position="92"/>
    </location>
</feature>
<evidence type="ECO:0000256" key="1">
    <source>
        <dbReference type="SAM" id="SignalP"/>
    </source>
</evidence>
<dbReference type="GeneID" id="96263277"/>
<accession>A0ABS3Y5J1</accession>
<reference evidence="2 3" key="1">
    <citation type="submission" date="2021-02" db="EMBL/GenBank/DDBJ databases">
        <title>Streptomyces spirodelae sp. nov., isolated from duckweed.</title>
        <authorList>
            <person name="Saimee Y."/>
            <person name="Duangmal K."/>
        </authorList>
    </citation>
    <scope>NUCLEOTIDE SEQUENCE [LARGE SCALE GENOMIC DNA]</scope>
    <source>
        <strain evidence="2 3">DSM 42105</strain>
    </source>
</reference>
<dbReference type="RefSeq" id="WP_209214392.1">
    <property type="nucleotide sequence ID" value="NZ_JAFFZM010000030.1"/>
</dbReference>
<dbReference type="EMBL" id="JAFFZM010000030">
    <property type="protein sequence ID" value="MBO8202901.1"/>
    <property type="molecule type" value="Genomic_DNA"/>
</dbReference>
<evidence type="ECO:0008006" key="4">
    <source>
        <dbReference type="Google" id="ProtNLM"/>
    </source>
</evidence>
<evidence type="ECO:0000313" key="2">
    <source>
        <dbReference type="EMBL" id="MBO8202901.1"/>
    </source>
</evidence>
<dbReference type="Proteomes" id="UP000721954">
    <property type="component" value="Unassembled WGS sequence"/>
</dbReference>
<dbReference type="InterPro" id="IPR006311">
    <property type="entry name" value="TAT_signal"/>
</dbReference>
<name>A0ABS3Y5J1_9ACTN</name>
<feature type="signal peptide" evidence="1">
    <location>
        <begin position="1"/>
        <end position="29"/>
    </location>
</feature>
<keyword evidence="1" id="KW-0732">Signal</keyword>
<organism evidence="2 3">
    <name type="scientific">Streptomyces smyrnaeus</name>
    <dbReference type="NCBI Taxonomy" id="1387713"/>
    <lineage>
        <taxon>Bacteria</taxon>
        <taxon>Bacillati</taxon>
        <taxon>Actinomycetota</taxon>
        <taxon>Actinomycetes</taxon>
        <taxon>Kitasatosporales</taxon>
        <taxon>Streptomycetaceae</taxon>
        <taxon>Streptomyces</taxon>
    </lineage>
</organism>
<gene>
    <name evidence="2" type="ORF">JW613_32190</name>
</gene>
<dbReference type="PROSITE" id="PS51318">
    <property type="entry name" value="TAT"/>
    <property type="match status" value="1"/>
</dbReference>
<evidence type="ECO:0000313" key="3">
    <source>
        <dbReference type="Proteomes" id="UP000721954"/>
    </source>
</evidence>
<comment type="caution">
    <text evidence="2">The sequence shown here is derived from an EMBL/GenBank/DDBJ whole genome shotgun (WGS) entry which is preliminary data.</text>
</comment>
<proteinExistence type="predicted"/>
<protein>
    <recommendedName>
        <fullName evidence="4">Secreted protein</fullName>
    </recommendedName>
</protein>
<sequence length="92" mass="9586">MRSRSARLAATAAAVAILGTLAAAAPAVAAPADNAAPVAPASAQQIAAMEFVAWYPNKTQCENGGAYYLRHGYSGYVCQLDPLRGWALYVED</sequence>
<keyword evidence="3" id="KW-1185">Reference proteome</keyword>